<comment type="caution">
    <text evidence="1">The sequence shown here is derived from an EMBL/GenBank/DDBJ whole genome shotgun (WGS) entry which is preliminary data.</text>
</comment>
<accession>A0ABY2ZQD7</accession>
<keyword evidence="2" id="KW-1185">Reference proteome</keyword>
<reference evidence="1 2" key="1">
    <citation type="submission" date="2019-06" db="EMBL/GenBank/DDBJ databases">
        <title>Pantoea dispersa Assembly.</title>
        <authorList>
            <person name="Wang J."/>
        </authorList>
    </citation>
    <scope>NUCLEOTIDE SEQUENCE [LARGE SCALE GENOMIC DNA]</scope>
    <source>
        <strain evidence="2">bio</strain>
    </source>
</reference>
<sequence length="28" mass="3004">ARPEKLRQKAGRALWDEAEPVVADAVAG</sequence>
<gene>
    <name evidence="1" type="ORF">FK492_24550</name>
</gene>
<evidence type="ECO:0000313" key="2">
    <source>
        <dbReference type="Proteomes" id="UP000319715"/>
    </source>
</evidence>
<organism evidence="1 2">
    <name type="scientific">Pantoea dispersa</name>
    <dbReference type="NCBI Taxonomy" id="59814"/>
    <lineage>
        <taxon>Bacteria</taxon>
        <taxon>Pseudomonadati</taxon>
        <taxon>Pseudomonadota</taxon>
        <taxon>Gammaproteobacteria</taxon>
        <taxon>Enterobacterales</taxon>
        <taxon>Erwiniaceae</taxon>
        <taxon>Pantoea</taxon>
    </lineage>
</organism>
<evidence type="ECO:0000313" key="1">
    <source>
        <dbReference type="EMBL" id="TQC55397.1"/>
    </source>
</evidence>
<name>A0ABY2ZQD7_9GAMM</name>
<proteinExistence type="predicted"/>
<dbReference type="Proteomes" id="UP000319715">
    <property type="component" value="Unassembled WGS sequence"/>
</dbReference>
<dbReference type="EMBL" id="VICF01000244">
    <property type="protein sequence ID" value="TQC55397.1"/>
    <property type="molecule type" value="Genomic_DNA"/>
</dbReference>
<feature type="non-terminal residue" evidence="1">
    <location>
        <position position="1"/>
    </location>
</feature>
<protein>
    <submittedName>
        <fullName evidence="1">DNA polymerase III subunit epsilon</fullName>
    </submittedName>
</protein>